<feature type="compositionally biased region" description="Basic and acidic residues" evidence="1">
    <location>
        <begin position="112"/>
        <end position="127"/>
    </location>
</feature>
<sequence length="1418" mass="154931">MSAPARGARGARGTRARGGSRAGTNSSRSKASDGNDSDAGSTARKIVPRGRGRGATVQSTSRGIAQALQQVAKQQNASRGSKTTGRGSKAGASHLERNAADLGSKSNSNETPDQRFQRLKAQREVERTQAQNKGLISGDKAVDLKNAVTIVGTCQEMCSEFERARRILQKDVAGPERITIEKDNGEIERVVDESKMVKKFQRSAAGIDEQLPSDLRPPEVLLKTTNYLFNDILSDEDSLQKANMFIWDRTRAIRNDFSIQQVKRLADVRIAIECYEKIARYHILSLHQIGGRGPEYAGPDYNWQQDREQLDKTLLSLLTYYDHVKLRYRSPNEVEFRSYWIVFQIGNVTDSVEEKVQSWSHDVLKHPRIQRALDIYAASSDVISPKGPLRPFAYLAVAQQNWQKFWNLVGSKQTSYLMSCVAEIGFNVVRRAVLTTISMTYNPGGKKEVQDWTLEKMTEVLGFDDEYVTRDFIEQSNLMIGETNDGTDYLKLTIRQLDGLPEPSAELPKQLHSWHLVERKRFGRSWPAVIAGLSFKEAKENGMLVPDWNEEAMAHYGQDHELFVDGSDAEQTITPKESAQINPFASVFAPTRAAEERKPGASNSFGQPSAFNQPLTSVEQTTTTPSSFGLPSSTQQSSAPTAQTSISTFGPLPKAFNFTSSQASSQAFVNPFPTSKASQVTTEAPTTNPPNPFNNFASKTTTESSKDLSNPFANASTSTTTTSKQEASNPFSAFVAPKTTSVPLVQITPPETKDDKASAGASKKVTFDLPSSPPGRLAFGTTSAPASLATPFSFASNSTTGPSQKERGGILKLSAAAITPTKVGGNDLDANSAQSVQPTATTSTPPATSASKVQAPPLNPSTQSLLSTFEASKPSSSSDSGPINVPSAPQTVKTSYLPDPPKASALCSTPALLSNIATEARLWEETRKTKAMDYLAEQLVCDPDPFRGYFKQYVAKIAEPLIKEIIEQEEARTNLKLATKFRRKRLQIRYGYLWKRNAAMLKSRRKRLEMKQRNAEARLKRSSFPCAPGNGVTSVKVSLDEEFAAFKAREQNKRIQKEEATENEQERLRHSSREENSQYTVQKSGTNSFDHIGQRHVEPNPLPLSSTQLTVEVGALRGHQRSQTQPHAEVHYSNLSGLSNSPKEASPPLSISSDRSSRMRASLINGGSMVDTGFGLGMKASSMQSPYFRLKAAGFGPTWKSSTAPSVTGMKRPRLSGDDILANGSTFDGLSSSVTANKRLRSPANLSSLGSPVAPAPDSSLAASFGSSNSSVGAYRRSAKDEELLARARKIREALEEGENWFKEEVQRDELRRSQELHRSQADTLPPPSTASLTGPNGEDLSKLPKFYSRVSRFVPREEYGIRKEKRGSKDESKGKEKSDLNGLGNGLAGRGRQAASSAPAKSSPSKGGTSWDDAIEL</sequence>
<gene>
    <name evidence="3" type="ORF">PV09_00266</name>
</gene>
<feature type="compositionally biased region" description="Low complexity" evidence="1">
    <location>
        <begin position="1146"/>
        <end position="1155"/>
    </location>
</feature>
<feature type="region of interest" description="Disordered" evidence="1">
    <location>
        <begin position="1359"/>
        <end position="1418"/>
    </location>
</feature>
<dbReference type="InterPro" id="IPR045107">
    <property type="entry name" value="SAC3/GANP/THP3"/>
</dbReference>
<feature type="compositionally biased region" description="Polar residues" evidence="1">
    <location>
        <begin position="860"/>
        <end position="870"/>
    </location>
</feature>
<dbReference type="Proteomes" id="UP000053259">
    <property type="component" value="Unassembled WGS sequence"/>
</dbReference>
<dbReference type="PANTHER" id="PTHR12436:SF3">
    <property type="entry name" value="GERMINAL-CENTER ASSOCIATED NUCLEAR PROTEIN"/>
    <property type="match status" value="1"/>
</dbReference>
<feature type="region of interest" description="Disordered" evidence="1">
    <location>
        <begin position="1"/>
        <end position="132"/>
    </location>
</feature>
<feature type="region of interest" description="Disordered" evidence="1">
    <location>
        <begin position="1054"/>
        <end position="1106"/>
    </location>
</feature>
<feature type="region of interest" description="Disordered" evidence="1">
    <location>
        <begin position="1298"/>
        <end position="1346"/>
    </location>
</feature>
<dbReference type="VEuPathDB" id="FungiDB:PV09_00266"/>
<keyword evidence="4" id="KW-1185">Reference proteome</keyword>
<feature type="compositionally biased region" description="Low complexity" evidence="1">
    <location>
        <begin position="631"/>
        <end position="646"/>
    </location>
</feature>
<feature type="compositionally biased region" description="Basic and acidic residues" evidence="1">
    <location>
        <begin position="1359"/>
        <end position="1380"/>
    </location>
</feature>
<dbReference type="GeneID" id="27308239"/>
<feature type="compositionally biased region" description="Low complexity" evidence="1">
    <location>
        <begin position="872"/>
        <end position="887"/>
    </location>
</feature>
<feature type="region of interest" description="Disordered" evidence="1">
    <location>
        <begin position="676"/>
        <end position="728"/>
    </location>
</feature>
<feature type="domain" description="SAC3/GANP/THP3 conserved" evidence="2">
    <location>
        <begin position="157"/>
        <end position="480"/>
    </location>
</feature>
<dbReference type="PANTHER" id="PTHR12436">
    <property type="entry name" value="80 KDA MCM3-ASSOCIATED PROTEIN"/>
    <property type="match status" value="1"/>
</dbReference>
<feature type="compositionally biased region" description="Low complexity" evidence="1">
    <location>
        <begin position="1259"/>
        <end position="1274"/>
    </location>
</feature>
<organism evidence="3 4">
    <name type="scientific">Verruconis gallopava</name>
    <dbReference type="NCBI Taxonomy" id="253628"/>
    <lineage>
        <taxon>Eukaryota</taxon>
        <taxon>Fungi</taxon>
        <taxon>Dikarya</taxon>
        <taxon>Ascomycota</taxon>
        <taxon>Pezizomycotina</taxon>
        <taxon>Dothideomycetes</taxon>
        <taxon>Pleosporomycetidae</taxon>
        <taxon>Venturiales</taxon>
        <taxon>Sympoventuriaceae</taxon>
        <taxon>Verruconis</taxon>
    </lineage>
</organism>
<reference evidence="3 4" key="1">
    <citation type="submission" date="2015-01" db="EMBL/GenBank/DDBJ databases">
        <title>The Genome Sequence of Ochroconis gallopava CBS43764.</title>
        <authorList>
            <consortium name="The Broad Institute Genomics Platform"/>
            <person name="Cuomo C."/>
            <person name="de Hoog S."/>
            <person name="Gorbushina A."/>
            <person name="Stielow B."/>
            <person name="Teixiera M."/>
            <person name="Abouelleil A."/>
            <person name="Chapman S.B."/>
            <person name="Priest M."/>
            <person name="Young S.K."/>
            <person name="Wortman J."/>
            <person name="Nusbaum C."/>
            <person name="Birren B."/>
        </authorList>
    </citation>
    <scope>NUCLEOTIDE SEQUENCE [LARGE SCALE GENOMIC DNA]</scope>
    <source>
        <strain evidence="3 4">CBS 43764</strain>
    </source>
</reference>
<dbReference type="GO" id="GO:0006406">
    <property type="term" value="P:mRNA export from nucleus"/>
    <property type="evidence" value="ECO:0007669"/>
    <property type="project" value="TreeGrafter"/>
</dbReference>
<dbReference type="Gene3D" id="1.25.40.990">
    <property type="match status" value="1"/>
</dbReference>
<name>A0A0D2ARP3_9PEZI</name>
<feature type="compositionally biased region" description="Low complexity" evidence="1">
    <location>
        <begin position="1391"/>
        <end position="1407"/>
    </location>
</feature>
<feature type="compositionally biased region" description="Basic and acidic residues" evidence="1">
    <location>
        <begin position="1054"/>
        <end position="1076"/>
    </location>
</feature>
<dbReference type="STRING" id="253628.A0A0D2ARP3"/>
<feature type="compositionally biased region" description="Polar residues" evidence="1">
    <location>
        <begin position="56"/>
        <end position="86"/>
    </location>
</feature>
<feature type="compositionally biased region" description="Polar residues" evidence="1">
    <location>
        <begin position="1077"/>
        <end position="1089"/>
    </location>
</feature>
<dbReference type="RefSeq" id="XP_016219237.1">
    <property type="nucleotide sequence ID" value="XM_016352980.1"/>
</dbReference>
<dbReference type="InterPro" id="IPR005062">
    <property type="entry name" value="SAC3/GANP/THP3_conserved"/>
</dbReference>
<dbReference type="Pfam" id="PF03399">
    <property type="entry name" value="SAC3_GANP"/>
    <property type="match status" value="1"/>
</dbReference>
<feature type="compositionally biased region" description="Polar residues" evidence="1">
    <location>
        <begin position="601"/>
        <end position="630"/>
    </location>
</feature>
<evidence type="ECO:0000259" key="2">
    <source>
        <dbReference type="Pfam" id="PF03399"/>
    </source>
</evidence>
<feature type="region of interest" description="Disordered" evidence="1">
    <location>
        <begin position="592"/>
        <end position="646"/>
    </location>
</feature>
<protein>
    <recommendedName>
        <fullName evidence="2">SAC3/GANP/THP3 conserved domain-containing protein</fullName>
    </recommendedName>
</protein>
<dbReference type="InParanoid" id="A0A0D2ARP3"/>
<dbReference type="GO" id="GO:0005737">
    <property type="term" value="C:cytoplasm"/>
    <property type="evidence" value="ECO:0007669"/>
    <property type="project" value="TreeGrafter"/>
</dbReference>
<accession>A0A0D2ARP3</accession>
<proteinExistence type="predicted"/>
<feature type="region of interest" description="Disordered" evidence="1">
    <location>
        <begin position="744"/>
        <end position="782"/>
    </location>
</feature>
<feature type="compositionally biased region" description="Low complexity" evidence="1">
    <location>
        <begin position="838"/>
        <end position="851"/>
    </location>
</feature>
<dbReference type="GO" id="GO:0070390">
    <property type="term" value="C:transcription export complex 2"/>
    <property type="evidence" value="ECO:0007669"/>
    <property type="project" value="TreeGrafter"/>
</dbReference>
<feature type="compositionally biased region" description="Polar residues" evidence="1">
    <location>
        <begin position="1133"/>
        <end position="1143"/>
    </location>
</feature>
<feature type="compositionally biased region" description="Polar residues" evidence="1">
    <location>
        <begin position="698"/>
        <end position="715"/>
    </location>
</feature>
<evidence type="ECO:0000313" key="4">
    <source>
        <dbReference type="Proteomes" id="UP000053259"/>
    </source>
</evidence>
<feature type="region of interest" description="Disordered" evidence="1">
    <location>
        <begin position="1243"/>
        <end position="1279"/>
    </location>
</feature>
<dbReference type="OrthoDB" id="264795at2759"/>
<dbReference type="HOGENOM" id="CLU_244241_0_0_1"/>
<feature type="region of interest" description="Disordered" evidence="1">
    <location>
        <begin position="825"/>
        <end position="897"/>
    </location>
</feature>
<evidence type="ECO:0000256" key="1">
    <source>
        <dbReference type="SAM" id="MobiDB-lite"/>
    </source>
</evidence>
<feature type="compositionally biased region" description="Basic and acidic residues" evidence="1">
    <location>
        <begin position="1298"/>
        <end position="1321"/>
    </location>
</feature>
<feature type="region of interest" description="Disordered" evidence="1">
    <location>
        <begin position="1133"/>
        <end position="1155"/>
    </location>
</feature>
<evidence type="ECO:0000313" key="3">
    <source>
        <dbReference type="EMBL" id="KIW09368.1"/>
    </source>
</evidence>
<feature type="compositionally biased region" description="Low complexity" evidence="1">
    <location>
        <begin position="1"/>
        <end position="29"/>
    </location>
</feature>
<dbReference type="EMBL" id="KN847529">
    <property type="protein sequence ID" value="KIW09368.1"/>
    <property type="molecule type" value="Genomic_DNA"/>
</dbReference>